<dbReference type="AlphaFoldDB" id="A0A0D8Y4P6"/>
<dbReference type="STRING" id="29172.A0A0D8Y4P6"/>
<dbReference type="SUPFAM" id="SSF52540">
    <property type="entry name" value="P-loop containing nucleoside triphosphate hydrolases"/>
    <property type="match status" value="1"/>
</dbReference>
<dbReference type="InterPro" id="IPR014001">
    <property type="entry name" value="Helicase_ATP-bd"/>
</dbReference>
<gene>
    <name evidence="2" type="ORF">DICVIV_02101</name>
</gene>
<protein>
    <submittedName>
        <fullName evidence="2">Protein, SNF2 family</fullName>
    </submittedName>
</protein>
<dbReference type="InterPro" id="IPR000330">
    <property type="entry name" value="SNF2_N"/>
</dbReference>
<dbReference type="OrthoDB" id="5857104at2759"/>
<reference evidence="3" key="2">
    <citation type="journal article" date="2016" name="Sci. Rep.">
        <title>Dictyocaulus viviparus genome, variome and transcriptome elucidate lungworm biology and support future intervention.</title>
        <authorList>
            <person name="McNulty S.N."/>
            <person name="Strube C."/>
            <person name="Rosa B.A."/>
            <person name="Martin J.C."/>
            <person name="Tyagi R."/>
            <person name="Choi Y.J."/>
            <person name="Wang Q."/>
            <person name="Hallsworth Pepin K."/>
            <person name="Zhang X."/>
            <person name="Ozersky P."/>
            <person name="Wilson R.K."/>
            <person name="Sternberg P.W."/>
            <person name="Gasser R.B."/>
            <person name="Mitreva M."/>
        </authorList>
    </citation>
    <scope>NUCLEOTIDE SEQUENCE [LARGE SCALE GENOMIC DNA]</scope>
    <source>
        <strain evidence="3">HannoverDv2000</strain>
    </source>
</reference>
<name>A0A0D8Y4P6_DICVI</name>
<evidence type="ECO:0000313" key="2">
    <source>
        <dbReference type="EMBL" id="KJH51670.1"/>
    </source>
</evidence>
<evidence type="ECO:0000259" key="1">
    <source>
        <dbReference type="PROSITE" id="PS51192"/>
    </source>
</evidence>
<feature type="domain" description="Helicase ATP-binding" evidence="1">
    <location>
        <begin position="1"/>
        <end position="144"/>
    </location>
</feature>
<proteinExistence type="predicted"/>
<reference evidence="2 3" key="1">
    <citation type="submission" date="2013-11" db="EMBL/GenBank/DDBJ databases">
        <title>Draft genome of the bovine lungworm Dictyocaulus viviparus.</title>
        <authorList>
            <person name="Mitreva M."/>
        </authorList>
    </citation>
    <scope>NUCLEOTIDE SEQUENCE [LARGE SCALE GENOMIC DNA]</scope>
    <source>
        <strain evidence="2 3">HannoverDv2000</strain>
    </source>
</reference>
<keyword evidence="3" id="KW-1185">Reference proteome</keyword>
<organism evidence="2 3">
    <name type="scientific">Dictyocaulus viviparus</name>
    <name type="common">Bovine lungworm</name>
    <dbReference type="NCBI Taxonomy" id="29172"/>
    <lineage>
        <taxon>Eukaryota</taxon>
        <taxon>Metazoa</taxon>
        <taxon>Ecdysozoa</taxon>
        <taxon>Nematoda</taxon>
        <taxon>Chromadorea</taxon>
        <taxon>Rhabditida</taxon>
        <taxon>Rhabditina</taxon>
        <taxon>Rhabditomorpha</taxon>
        <taxon>Strongyloidea</taxon>
        <taxon>Metastrongylidae</taxon>
        <taxon>Dictyocaulus</taxon>
    </lineage>
</organism>
<dbReference type="Pfam" id="PF00176">
    <property type="entry name" value="SNF2-rel_dom"/>
    <property type="match status" value="1"/>
</dbReference>
<sequence>MTKLRRDGKGPFLVLCPLSVCDHWVSEIKRFSCGDLSPVAYFGYSERRADILKEEKIKENTVLIIPYHLFRNEHETLTSLQLKSQLKFNVVVVDEAHAIKNQGCQLAKCLKIYKTQAWFLLMTGTPIQNNLDELYSLLTFIDSSEFGDTTHEREQFVSRYKDNVNINCLKEILSKYMIRRTKDIVCRELPSCDHVCFDFIAYI</sequence>
<dbReference type="PROSITE" id="PS51192">
    <property type="entry name" value="HELICASE_ATP_BIND_1"/>
    <property type="match status" value="1"/>
</dbReference>
<dbReference type="GO" id="GO:0005524">
    <property type="term" value="F:ATP binding"/>
    <property type="evidence" value="ECO:0007669"/>
    <property type="project" value="InterPro"/>
</dbReference>
<dbReference type="EMBL" id="KN716178">
    <property type="protein sequence ID" value="KJH51670.1"/>
    <property type="molecule type" value="Genomic_DNA"/>
</dbReference>
<evidence type="ECO:0000313" key="3">
    <source>
        <dbReference type="Proteomes" id="UP000053766"/>
    </source>
</evidence>
<dbReference type="InterPro" id="IPR038718">
    <property type="entry name" value="SNF2-like_sf"/>
</dbReference>
<dbReference type="InterPro" id="IPR027417">
    <property type="entry name" value="P-loop_NTPase"/>
</dbReference>
<dbReference type="Gene3D" id="3.40.50.10810">
    <property type="entry name" value="Tandem AAA-ATPase domain"/>
    <property type="match status" value="1"/>
</dbReference>
<dbReference type="PANTHER" id="PTHR10799">
    <property type="entry name" value="SNF2/RAD54 HELICASE FAMILY"/>
    <property type="match status" value="1"/>
</dbReference>
<dbReference type="Proteomes" id="UP000053766">
    <property type="component" value="Unassembled WGS sequence"/>
</dbReference>
<accession>A0A0D8Y4P6</accession>